<dbReference type="InterPro" id="IPR011564">
    <property type="entry name" value="Telomer_end-bd_POT1/Cdc13"/>
</dbReference>
<feature type="compositionally biased region" description="Basic and acidic residues" evidence="9">
    <location>
        <begin position="357"/>
        <end position="369"/>
    </location>
</feature>
<dbReference type="VEuPathDB" id="FungiDB:PEXP_103590"/>
<dbReference type="InterPro" id="IPR032042">
    <property type="entry name" value="POT1PC"/>
</dbReference>
<dbReference type="InterPro" id="IPR028389">
    <property type="entry name" value="POT1"/>
</dbReference>
<dbReference type="AlphaFoldDB" id="A0A0A2JT69"/>
<feature type="domain" description="Telomeric single stranded DNA binding POT1/Cdc13" evidence="10">
    <location>
        <begin position="6"/>
        <end position="148"/>
    </location>
</feature>
<feature type="region of interest" description="Disordered" evidence="9">
    <location>
        <begin position="344"/>
        <end position="370"/>
    </location>
</feature>
<dbReference type="Pfam" id="PF02765">
    <property type="entry name" value="POT1"/>
    <property type="match status" value="1"/>
</dbReference>
<keyword evidence="5" id="KW-0158">Chromosome</keyword>
<protein>
    <recommendedName>
        <fullName evidence="4">Protection of telomeres protein 1</fullName>
    </recommendedName>
</protein>
<dbReference type="CDD" id="cd04497">
    <property type="entry name" value="hPOT1_OB1_like"/>
    <property type="match status" value="1"/>
</dbReference>
<dbReference type="GO" id="GO:0032210">
    <property type="term" value="P:regulation of telomere maintenance via telomerase"/>
    <property type="evidence" value="ECO:0007669"/>
    <property type="project" value="TreeGrafter"/>
</dbReference>
<reference evidence="11 12" key="1">
    <citation type="journal article" date="2015" name="Mol. Plant Microbe Interact.">
        <title>Genome, transcriptome, and functional analyses of Penicillium expansum provide new insights into secondary metabolism and pathogenicity.</title>
        <authorList>
            <person name="Ballester A.R."/>
            <person name="Marcet-Houben M."/>
            <person name="Levin E."/>
            <person name="Sela N."/>
            <person name="Selma-Lazaro C."/>
            <person name="Carmona L."/>
            <person name="Wisniewski M."/>
            <person name="Droby S."/>
            <person name="Gonzalez-Candelas L."/>
            <person name="Gabaldon T."/>
        </authorList>
    </citation>
    <scope>NUCLEOTIDE SEQUENCE [LARGE SCALE GENOMIC DNA]</scope>
    <source>
        <strain evidence="11 12">MD-8</strain>
    </source>
</reference>
<dbReference type="EMBL" id="JQFZ01000124">
    <property type="protein sequence ID" value="KGO58036.1"/>
    <property type="molecule type" value="Genomic_DNA"/>
</dbReference>
<dbReference type="PANTHER" id="PTHR14513">
    <property type="entry name" value="PROTECTION OF TELOMERES 1"/>
    <property type="match status" value="1"/>
</dbReference>
<evidence type="ECO:0000256" key="1">
    <source>
        <dbReference type="ARBA" id="ARBA00004123"/>
    </source>
</evidence>
<dbReference type="PANTHER" id="PTHR14513:SF0">
    <property type="entry name" value="PROTECTION OF TELOMERES PROTEIN 1"/>
    <property type="match status" value="1"/>
</dbReference>
<gene>
    <name evidence="11" type="ORF">PEX2_084750</name>
</gene>
<keyword evidence="7" id="KW-0238">DNA-binding</keyword>
<evidence type="ECO:0000256" key="5">
    <source>
        <dbReference type="ARBA" id="ARBA00022454"/>
    </source>
</evidence>
<evidence type="ECO:0000256" key="9">
    <source>
        <dbReference type="SAM" id="MobiDB-lite"/>
    </source>
</evidence>
<sequence length="601" mass="67846">MASGDLVDITTACSSQGNFNVNVLGVVVDTLPLFRTKGSSACITFTIKDYDFDGPTWQGGLKVKYFNDDESYLPNVKLNDVVLLRNIRVTIYHNKPTGVVSQHSHVPWVIFRPQPSLSSSPFITSGPIPFEPSLKEKDQAQSLLDRVSAAGISVPQPTPRSVPAFQQSSHVQAPGAAPKFGGLPCIPIQFAKVRLLCQLLGQVVSLNTYDSEKSVLYLTDFTENEELVNYKKPGEDDEESGPEGDRFNYVKKTKNWPGPWGKLTIQVTLWEPHATYAREHLKAGDIALLTYARIKEGRGGLEAAVHEDRRFPEKIHVRKMNSNDERVQELMTRRTEYWKIHGEPKADTKKAKKRNKRVEQKKEARKEDGQLTMPAASRIKVNQHVKTRNYTVPTLSLEKILLAETHINHAPGGIVYQLPFQNVNYHSQVRVVDFFPPRVEDFAIQTTSAPLFGNENGAIDPKFGWEWRFCLLVEGVEPKPSKQQPREVMKLYVCGQDGDCLLDDDAFNLRDNPRRLEAIKEKLFLLWGNLEEEKSKAMASGQQSWGPVKSCPFECCIKEYGVQCTHDKDPNVMDVDGEVCTHPDCFGWERRFAMFGTTIHT</sequence>
<dbReference type="HOGENOM" id="CLU_016663_1_0_1"/>
<comment type="subcellular location">
    <subcellularLocation>
        <location evidence="2">Chromosome</location>
        <location evidence="2">Telomere</location>
    </subcellularLocation>
    <subcellularLocation>
        <location evidence="1">Nucleus</location>
    </subcellularLocation>
</comment>
<dbReference type="SMART" id="SM00976">
    <property type="entry name" value="Telo_bind"/>
    <property type="match status" value="1"/>
</dbReference>
<keyword evidence="8" id="KW-0539">Nucleus</keyword>
<dbReference type="Gene3D" id="2.40.50.140">
    <property type="entry name" value="Nucleic acid-binding proteins"/>
    <property type="match status" value="2"/>
</dbReference>
<proteinExistence type="inferred from homology"/>
<dbReference type="GO" id="GO:0010521">
    <property type="term" value="F:telomerase inhibitor activity"/>
    <property type="evidence" value="ECO:0007669"/>
    <property type="project" value="TreeGrafter"/>
</dbReference>
<accession>A0A0A2JT69</accession>
<dbReference type="PhylomeDB" id="A0A0A2JT69"/>
<keyword evidence="12" id="KW-1185">Reference proteome</keyword>
<dbReference type="STRING" id="27334.A0A0A2JT69"/>
<dbReference type="InterPro" id="IPR012340">
    <property type="entry name" value="NA-bd_OB-fold"/>
</dbReference>
<evidence type="ECO:0000313" key="12">
    <source>
        <dbReference type="Proteomes" id="UP000030143"/>
    </source>
</evidence>
<name>A0A0A2JT69_PENEN</name>
<evidence type="ECO:0000256" key="8">
    <source>
        <dbReference type="ARBA" id="ARBA00023242"/>
    </source>
</evidence>
<dbReference type="Pfam" id="PF16686">
    <property type="entry name" value="POT1PC"/>
    <property type="match status" value="1"/>
</dbReference>
<dbReference type="Proteomes" id="UP000030143">
    <property type="component" value="Unassembled WGS sequence"/>
</dbReference>
<evidence type="ECO:0000313" key="11">
    <source>
        <dbReference type="EMBL" id="KGO58036.1"/>
    </source>
</evidence>
<evidence type="ECO:0000256" key="6">
    <source>
        <dbReference type="ARBA" id="ARBA00022895"/>
    </source>
</evidence>
<dbReference type="RefSeq" id="XP_016599588.1">
    <property type="nucleotide sequence ID" value="XM_016745745.1"/>
</dbReference>
<dbReference type="GeneID" id="27681165"/>
<dbReference type="GO" id="GO:0016233">
    <property type="term" value="P:telomere capping"/>
    <property type="evidence" value="ECO:0007669"/>
    <property type="project" value="TreeGrafter"/>
</dbReference>
<evidence type="ECO:0000259" key="10">
    <source>
        <dbReference type="SMART" id="SM00976"/>
    </source>
</evidence>
<dbReference type="GO" id="GO:0000783">
    <property type="term" value="C:nuclear telomere cap complex"/>
    <property type="evidence" value="ECO:0007669"/>
    <property type="project" value="TreeGrafter"/>
</dbReference>
<dbReference type="OrthoDB" id="2186770at2759"/>
<feature type="region of interest" description="Disordered" evidence="9">
    <location>
        <begin position="231"/>
        <end position="250"/>
    </location>
</feature>
<organism evidence="11 12">
    <name type="scientific">Penicillium expansum</name>
    <name type="common">Blue mold rot fungus</name>
    <dbReference type="NCBI Taxonomy" id="27334"/>
    <lineage>
        <taxon>Eukaryota</taxon>
        <taxon>Fungi</taxon>
        <taxon>Dikarya</taxon>
        <taxon>Ascomycota</taxon>
        <taxon>Pezizomycotina</taxon>
        <taxon>Eurotiomycetes</taxon>
        <taxon>Eurotiomycetidae</taxon>
        <taxon>Eurotiales</taxon>
        <taxon>Aspergillaceae</taxon>
        <taxon>Penicillium</taxon>
    </lineage>
</organism>
<dbReference type="FunFam" id="2.40.50.140:FF:000303">
    <property type="entry name" value="Protection of telomeres protein 1"/>
    <property type="match status" value="1"/>
</dbReference>
<keyword evidence="6" id="KW-0779">Telomere</keyword>
<evidence type="ECO:0000256" key="2">
    <source>
        <dbReference type="ARBA" id="ARBA00004574"/>
    </source>
</evidence>
<dbReference type="SUPFAM" id="SSF50249">
    <property type="entry name" value="Nucleic acid-binding proteins"/>
    <property type="match status" value="2"/>
</dbReference>
<evidence type="ECO:0000256" key="3">
    <source>
        <dbReference type="ARBA" id="ARBA00008442"/>
    </source>
</evidence>
<comment type="similarity">
    <text evidence="3">Belongs to the telombin family.</text>
</comment>
<comment type="caution">
    <text evidence="11">The sequence shown here is derived from an EMBL/GenBank/DDBJ whole genome shotgun (WGS) entry which is preliminary data.</text>
</comment>
<dbReference type="GO" id="GO:0098505">
    <property type="term" value="F:G-rich strand telomeric DNA binding"/>
    <property type="evidence" value="ECO:0007669"/>
    <property type="project" value="TreeGrafter"/>
</dbReference>
<evidence type="ECO:0000256" key="7">
    <source>
        <dbReference type="ARBA" id="ARBA00023125"/>
    </source>
</evidence>
<evidence type="ECO:0000256" key="4">
    <source>
        <dbReference type="ARBA" id="ARBA00015253"/>
    </source>
</evidence>